<dbReference type="GO" id="GO:0033573">
    <property type="term" value="C:high-affinity iron permease complex"/>
    <property type="evidence" value="ECO:0007669"/>
    <property type="project" value="InterPro"/>
</dbReference>
<keyword evidence="5" id="KW-0813">Transport</keyword>
<dbReference type="Pfam" id="PF03239">
    <property type="entry name" value="FTR1"/>
    <property type="match status" value="1"/>
</dbReference>
<dbReference type="Pfam" id="PF20628">
    <property type="entry name" value="Dyp_perox_C"/>
    <property type="match status" value="1"/>
</dbReference>
<accession>A0A6A6D7Q4</accession>
<evidence type="ECO:0000259" key="18">
    <source>
        <dbReference type="Pfam" id="PF13473"/>
    </source>
</evidence>
<keyword evidence="5" id="KW-0410">Iron transport</keyword>
<dbReference type="Pfam" id="PF13473">
    <property type="entry name" value="Cupredoxin_1"/>
    <property type="match status" value="1"/>
</dbReference>
<dbReference type="InterPro" id="IPR048328">
    <property type="entry name" value="Dyp_perox_C"/>
</dbReference>
<evidence type="ECO:0000256" key="10">
    <source>
        <dbReference type="ARBA" id="ARBA00022729"/>
    </source>
</evidence>
<evidence type="ECO:0000256" key="2">
    <source>
        <dbReference type="ARBA" id="ARBA00004141"/>
    </source>
</evidence>
<dbReference type="PROSITE" id="PS51404">
    <property type="entry name" value="DYP_PEROXIDASE"/>
    <property type="match status" value="1"/>
</dbReference>
<keyword evidence="5" id="KW-0406">Ion transport</keyword>
<dbReference type="GO" id="GO:0004601">
    <property type="term" value="F:peroxidase activity"/>
    <property type="evidence" value="ECO:0007669"/>
    <property type="project" value="UniProtKB-KW"/>
</dbReference>
<evidence type="ECO:0000259" key="17">
    <source>
        <dbReference type="Pfam" id="PF04261"/>
    </source>
</evidence>
<feature type="transmembrane region" description="Helical" evidence="16">
    <location>
        <begin position="247"/>
        <end position="266"/>
    </location>
</feature>
<comment type="cofactor">
    <cofactor evidence="1">
        <name>heme b</name>
        <dbReference type="ChEBI" id="CHEBI:60344"/>
    </cofactor>
</comment>
<dbReference type="GO" id="GO:0033212">
    <property type="term" value="P:iron import into cell"/>
    <property type="evidence" value="ECO:0007669"/>
    <property type="project" value="InterPro"/>
</dbReference>
<dbReference type="SUPFAM" id="SSF54909">
    <property type="entry name" value="Dimeric alpha+beta barrel"/>
    <property type="match status" value="1"/>
</dbReference>
<keyword evidence="10" id="KW-0732">Signal</keyword>
<evidence type="ECO:0000256" key="4">
    <source>
        <dbReference type="ARBA" id="ARBA00008333"/>
    </source>
</evidence>
<feature type="transmembrane region" description="Helical" evidence="16">
    <location>
        <begin position="115"/>
        <end position="139"/>
    </location>
</feature>
<evidence type="ECO:0000256" key="8">
    <source>
        <dbReference type="ARBA" id="ARBA00022692"/>
    </source>
</evidence>
<feature type="domain" description="EfeO-type cupredoxin-like" evidence="18">
    <location>
        <begin position="307"/>
        <end position="410"/>
    </location>
</feature>
<dbReference type="GO" id="GO:0005381">
    <property type="term" value="F:iron ion transmembrane transporter activity"/>
    <property type="evidence" value="ECO:0007669"/>
    <property type="project" value="InterPro"/>
</dbReference>
<gene>
    <name evidence="20" type="ORF">K469DRAFT_688725</name>
</gene>
<feature type="transmembrane region" description="Helical" evidence="16">
    <location>
        <begin position="38"/>
        <end position="61"/>
    </location>
</feature>
<dbReference type="AlphaFoldDB" id="A0A6A6D7Q4"/>
<evidence type="ECO:0000256" key="3">
    <source>
        <dbReference type="ARBA" id="ARBA00004196"/>
    </source>
</evidence>
<keyword evidence="12" id="KW-0560">Oxidoreductase</keyword>
<comment type="subcellular location">
    <subcellularLocation>
        <location evidence="3">Cell envelope</location>
    </subcellularLocation>
    <subcellularLocation>
        <location evidence="2">Membrane</location>
        <topology evidence="2">Multi-pass membrane protein</topology>
    </subcellularLocation>
</comment>
<keyword evidence="7" id="KW-0349">Heme</keyword>
<dbReference type="InterPro" id="IPR011008">
    <property type="entry name" value="Dimeric_a/b-barrel"/>
</dbReference>
<dbReference type="Pfam" id="PF04261">
    <property type="entry name" value="Dyp_perox_N"/>
    <property type="match status" value="1"/>
</dbReference>
<protein>
    <submittedName>
        <fullName evidence="20">Tat-translocated enzyme</fullName>
    </submittedName>
</protein>
<evidence type="ECO:0000256" key="9">
    <source>
        <dbReference type="ARBA" id="ARBA00022723"/>
    </source>
</evidence>
<keyword evidence="11 16" id="KW-1133">Transmembrane helix</keyword>
<dbReference type="PANTHER" id="PTHR30521">
    <property type="entry name" value="DEFERROCHELATASE/PEROXIDASE"/>
    <property type="match status" value="1"/>
</dbReference>
<reference evidence="20" key="1">
    <citation type="journal article" date="2020" name="Stud. Mycol.">
        <title>101 Dothideomycetes genomes: a test case for predicting lifestyles and emergence of pathogens.</title>
        <authorList>
            <person name="Haridas S."/>
            <person name="Albert R."/>
            <person name="Binder M."/>
            <person name="Bloem J."/>
            <person name="Labutti K."/>
            <person name="Salamov A."/>
            <person name="Andreopoulos B."/>
            <person name="Baker S."/>
            <person name="Barry K."/>
            <person name="Bills G."/>
            <person name="Bluhm B."/>
            <person name="Cannon C."/>
            <person name="Castanera R."/>
            <person name="Culley D."/>
            <person name="Daum C."/>
            <person name="Ezra D."/>
            <person name="Gonzalez J."/>
            <person name="Henrissat B."/>
            <person name="Kuo A."/>
            <person name="Liang C."/>
            <person name="Lipzen A."/>
            <person name="Lutzoni F."/>
            <person name="Magnuson J."/>
            <person name="Mondo S."/>
            <person name="Nolan M."/>
            <person name="Ohm R."/>
            <person name="Pangilinan J."/>
            <person name="Park H.-J."/>
            <person name="Ramirez L."/>
            <person name="Alfaro M."/>
            <person name="Sun H."/>
            <person name="Tritt A."/>
            <person name="Yoshinaga Y."/>
            <person name="Zwiers L.-H."/>
            <person name="Turgeon B."/>
            <person name="Goodwin S."/>
            <person name="Spatafora J."/>
            <person name="Crous P."/>
            <person name="Grigoriev I."/>
        </authorList>
    </citation>
    <scope>NUCLEOTIDE SEQUENCE</scope>
    <source>
        <strain evidence="20">CBS 207.26</strain>
    </source>
</reference>
<evidence type="ECO:0000256" key="16">
    <source>
        <dbReference type="SAM" id="Phobius"/>
    </source>
</evidence>
<dbReference type="InterPro" id="IPR028096">
    <property type="entry name" value="EfeO_Cupredoxin"/>
</dbReference>
<feature type="transmembrane region" description="Helical" evidence="16">
    <location>
        <begin position="6"/>
        <end position="26"/>
    </location>
</feature>
<evidence type="ECO:0000256" key="5">
    <source>
        <dbReference type="ARBA" id="ARBA00022496"/>
    </source>
</evidence>
<evidence type="ECO:0000256" key="11">
    <source>
        <dbReference type="ARBA" id="ARBA00022989"/>
    </source>
</evidence>
<dbReference type="InterPro" id="IPR048327">
    <property type="entry name" value="Dyp_perox_N"/>
</dbReference>
<dbReference type="EMBL" id="ML994895">
    <property type="protein sequence ID" value="KAF2174468.1"/>
    <property type="molecule type" value="Genomic_DNA"/>
</dbReference>
<feature type="transmembrane region" description="Helical" evidence="16">
    <location>
        <begin position="179"/>
        <end position="201"/>
    </location>
</feature>
<feature type="transmembrane region" description="Helical" evidence="16">
    <location>
        <begin position="151"/>
        <end position="172"/>
    </location>
</feature>
<dbReference type="NCBIfam" id="NF041756">
    <property type="entry name" value="EfeU"/>
    <property type="match status" value="1"/>
</dbReference>
<evidence type="ECO:0000259" key="19">
    <source>
        <dbReference type="Pfam" id="PF20628"/>
    </source>
</evidence>
<dbReference type="GO" id="GO:0046872">
    <property type="term" value="F:metal ion binding"/>
    <property type="evidence" value="ECO:0007669"/>
    <property type="project" value="UniProtKB-KW"/>
</dbReference>
<dbReference type="InterPro" id="IPR006313">
    <property type="entry name" value="EfeB/EfeN"/>
</dbReference>
<evidence type="ECO:0000313" key="20">
    <source>
        <dbReference type="EMBL" id="KAF2174468.1"/>
    </source>
</evidence>
<name>A0A6A6D7Q4_9PEZI</name>
<dbReference type="PANTHER" id="PTHR30521:SF4">
    <property type="entry name" value="DEFERROCHELATASE"/>
    <property type="match status" value="1"/>
</dbReference>
<dbReference type="InterPro" id="IPR004923">
    <property type="entry name" value="FTR1/Fip1/EfeU"/>
</dbReference>
<keyword evidence="9" id="KW-0479">Metal-binding</keyword>
<evidence type="ECO:0000256" key="7">
    <source>
        <dbReference type="ARBA" id="ARBA00022617"/>
    </source>
</evidence>
<feature type="domain" description="Dyp-type peroxidase N-terminal" evidence="17">
    <location>
        <begin position="630"/>
        <end position="780"/>
    </location>
</feature>
<evidence type="ECO:0000313" key="21">
    <source>
        <dbReference type="Proteomes" id="UP000800200"/>
    </source>
</evidence>
<proteinExistence type="inferred from homology"/>
<keyword evidence="14 16" id="KW-0472">Membrane</keyword>
<dbReference type="InterPro" id="IPR006314">
    <property type="entry name" value="Dyp_peroxidase"/>
</dbReference>
<dbReference type="GO" id="GO:0005829">
    <property type="term" value="C:cytosol"/>
    <property type="evidence" value="ECO:0007669"/>
    <property type="project" value="TreeGrafter"/>
</dbReference>
<feature type="transmembrane region" description="Helical" evidence="16">
    <location>
        <begin position="73"/>
        <end position="94"/>
    </location>
</feature>
<feature type="domain" description="Dyp-type peroxidase C-terminal" evidence="19">
    <location>
        <begin position="794"/>
        <end position="977"/>
    </location>
</feature>
<evidence type="ECO:0000256" key="14">
    <source>
        <dbReference type="ARBA" id="ARBA00023136"/>
    </source>
</evidence>
<dbReference type="Proteomes" id="UP000800200">
    <property type="component" value="Unassembled WGS sequence"/>
</dbReference>
<keyword evidence="21" id="KW-1185">Reference proteome</keyword>
<evidence type="ECO:0000256" key="6">
    <source>
        <dbReference type="ARBA" id="ARBA00022559"/>
    </source>
</evidence>
<dbReference type="GO" id="GO:0020037">
    <property type="term" value="F:heme binding"/>
    <property type="evidence" value="ECO:0007669"/>
    <property type="project" value="InterPro"/>
</dbReference>
<dbReference type="OrthoDB" id="3207336at2759"/>
<evidence type="ECO:0000256" key="15">
    <source>
        <dbReference type="SAM" id="MobiDB-lite"/>
    </source>
</evidence>
<feature type="region of interest" description="Disordered" evidence="15">
    <location>
        <begin position="545"/>
        <end position="576"/>
    </location>
</feature>
<organism evidence="20 21">
    <name type="scientific">Zopfia rhizophila CBS 207.26</name>
    <dbReference type="NCBI Taxonomy" id="1314779"/>
    <lineage>
        <taxon>Eukaryota</taxon>
        <taxon>Fungi</taxon>
        <taxon>Dikarya</taxon>
        <taxon>Ascomycota</taxon>
        <taxon>Pezizomycotina</taxon>
        <taxon>Dothideomycetes</taxon>
        <taxon>Dothideomycetes incertae sedis</taxon>
        <taxon>Zopfiaceae</taxon>
        <taxon>Zopfia</taxon>
    </lineage>
</organism>
<comment type="similarity">
    <text evidence="4">Belongs to the oxidase-dependent Fe transporter (OFeT) (TC 9.A.10.1) family.</text>
</comment>
<keyword evidence="13" id="KW-0408">Iron</keyword>
<sequence>MLVPFLIMFREGLEAALIIGLVAGYLGRTGRREWLPLVWLGIGAGVLVSLGAGLALELLSAEFPQRGQEIFEAVVGLAAVGMLTAMVFWMRRAARSVKAEMQDRIDAALMGERRGFALLAMVFLAVAREGLEAAVFLLAVMRQSPGPAAPLGALAGLLLAVAVGVAITWGGLRLDLRRFFRWSGVLILLVAAGLLAGSLRALHEAGLWNGLQATVFDLSDILPADGVAGSVLAGLLGYSDRPALGEVLVYLVFLAVTLPLFLRPMAGAPAIPSPARQAVPAGVAPAPPRLKPVLGLMALLALAVLVLGAASLRLERREAGAGEAHSITVAITERGCEPGEFSIPAGRTAFRIVNRSDRALEWEILDGVMVLEERENIAPGLTQGLTARLEPGTYAITCGRLSNPRGRLTALPAAASAPWRPEPRDLLAPMAEYKVHVTLQVMAMQEAVEDLGEALDKGDTAQAGRLIAEAGQARDQLLSALQLLPEAREALASVSSGLARLTASLPVAGSGGADVPRETLARLRADSEALSARIGDARITPASMAAGASRSLRGPDAITPASLDVSRRPDGTGMTRNSCPFAAGRRGLLLGLAGGAGLATTAVAAPLMQEPPGRDAAEARQAVGFHGSHQPGILNPPPAAGMVAAFDVLAPDRAGLERLFRLLTGRIAFLMAGGMPPEADPRFPPADSGILGPEIVPDGLTVTVALGASLFDGRYGLAARKPVHLEVMRRFPNDALERDWCHGDLLLQVCANTPQSTIHALRDIIKAAPDLLRLRWRLDGTLPPASGGQAPRQTPRNLLGFKDGTANLDPTDPALMERHIWVGPEDGEPAWARGGSYQVVRIIRNFVERWDRTPLQEQQQIFGRDKREGAPLGLEREHDIPDYAADAEGKRIPLDAHIRLANPRTPETADSLILRRPFNYDRGVTRAGQLDMGLLFICFQRNLRRGFIAVQERLNGEPLEEYIKPTGGGYFFALPGVPDPGRYLGQGLIEAA</sequence>
<evidence type="ECO:0000256" key="12">
    <source>
        <dbReference type="ARBA" id="ARBA00023002"/>
    </source>
</evidence>
<feature type="transmembrane region" description="Helical" evidence="16">
    <location>
        <begin position="293"/>
        <end position="312"/>
    </location>
</feature>
<dbReference type="NCBIfam" id="TIGR01413">
    <property type="entry name" value="Dyp_perox_fam"/>
    <property type="match status" value="1"/>
</dbReference>
<evidence type="ECO:0000256" key="13">
    <source>
        <dbReference type="ARBA" id="ARBA00023004"/>
    </source>
</evidence>
<dbReference type="NCBIfam" id="TIGR01412">
    <property type="entry name" value="tat_substr_1"/>
    <property type="match status" value="1"/>
</dbReference>
<keyword evidence="6" id="KW-0575">Peroxidase</keyword>
<keyword evidence="8 16" id="KW-0812">Transmembrane</keyword>
<evidence type="ECO:0000256" key="1">
    <source>
        <dbReference type="ARBA" id="ARBA00001970"/>
    </source>
</evidence>